<evidence type="ECO:0000259" key="13">
    <source>
        <dbReference type="PROSITE" id="PS50192"/>
    </source>
</evidence>
<gene>
    <name evidence="14" type="ORF">BOX15_Mlig015445g1</name>
</gene>
<comment type="similarity">
    <text evidence="1">Belongs to the syntaxin family.</text>
</comment>
<evidence type="ECO:0000256" key="3">
    <source>
        <dbReference type="ARBA" id="ARBA00022692"/>
    </source>
</evidence>
<dbReference type="STRING" id="282301.A0A267FLV3"/>
<keyword evidence="2" id="KW-0813">Transport</keyword>
<dbReference type="SUPFAM" id="SSF58038">
    <property type="entry name" value="SNARE fusion complex"/>
    <property type="match status" value="1"/>
</dbReference>
<feature type="compositionally biased region" description="Low complexity" evidence="11">
    <location>
        <begin position="144"/>
        <end position="157"/>
    </location>
</feature>
<evidence type="ECO:0000256" key="10">
    <source>
        <dbReference type="SAM" id="Coils"/>
    </source>
</evidence>
<dbReference type="FunFam" id="1.20.5.110:FF:000006">
    <property type="entry name" value="Syntaxin 6"/>
    <property type="match status" value="1"/>
</dbReference>
<sequence>NNAMTSSAAAANQQQPLVGGGGGGGGGSIEDPFFAVKSDVERNVESARKLFDRWSILMSQYKTLASNPVGRQELDYCLGELQNSLRNIEWDLDDLEETIGIVERNPRKFRLDESEVAARRGFVSETRQRAQEMKAKIERLEPNTPVAVTPPATATSVRQPGAAGGGSAGASSSRQALPNYAEETQAAQQLLLRQQDETLDRLSGGIGALKDISHRMNSELEEQAVILDEFGREMDTTESKLDTTMKKMARVLHMSNDKRQWTVIGVLLLVLIILIVLLFVL</sequence>
<keyword evidence="7 10" id="KW-0175">Coiled coil</keyword>
<feature type="transmembrane region" description="Helical" evidence="12">
    <location>
        <begin position="261"/>
        <end position="280"/>
    </location>
</feature>
<evidence type="ECO:0000256" key="4">
    <source>
        <dbReference type="ARBA" id="ARBA00022927"/>
    </source>
</evidence>
<feature type="non-terminal residue" evidence="14">
    <location>
        <position position="1"/>
    </location>
</feature>
<evidence type="ECO:0000313" key="15">
    <source>
        <dbReference type="Proteomes" id="UP000215902"/>
    </source>
</evidence>
<feature type="region of interest" description="Disordered" evidence="11">
    <location>
        <begin position="1"/>
        <end position="25"/>
    </location>
</feature>
<accession>A0A267FLV3</accession>
<evidence type="ECO:0000256" key="8">
    <source>
        <dbReference type="ARBA" id="ARBA00023136"/>
    </source>
</evidence>
<dbReference type="GO" id="GO:0006886">
    <property type="term" value="P:intracellular protein transport"/>
    <property type="evidence" value="ECO:0007669"/>
    <property type="project" value="InterPro"/>
</dbReference>
<dbReference type="Pfam" id="PF09177">
    <property type="entry name" value="STX6_10_61_N"/>
    <property type="match status" value="1"/>
</dbReference>
<feature type="compositionally biased region" description="Low complexity" evidence="11">
    <location>
        <begin position="1"/>
        <end position="15"/>
    </location>
</feature>
<dbReference type="GO" id="GO:0048193">
    <property type="term" value="P:Golgi vesicle transport"/>
    <property type="evidence" value="ECO:0007669"/>
    <property type="project" value="InterPro"/>
</dbReference>
<evidence type="ECO:0000256" key="5">
    <source>
        <dbReference type="ARBA" id="ARBA00022989"/>
    </source>
</evidence>
<keyword evidence="3 12" id="KW-0812">Transmembrane</keyword>
<keyword evidence="6" id="KW-0333">Golgi apparatus</keyword>
<evidence type="ECO:0000256" key="9">
    <source>
        <dbReference type="ARBA" id="ARBA00037801"/>
    </source>
</evidence>
<dbReference type="AlphaFoldDB" id="A0A267FLV3"/>
<dbReference type="Proteomes" id="UP000215902">
    <property type="component" value="Unassembled WGS sequence"/>
</dbReference>
<proteinExistence type="inferred from homology"/>
<keyword evidence="5 12" id="KW-1133">Transmembrane helix</keyword>
<keyword evidence="8 12" id="KW-0472">Membrane</keyword>
<evidence type="ECO:0000256" key="2">
    <source>
        <dbReference type="ARBA" id="ARBA00022448"/>
    </source>
</evidence>
<dbReference type="InterPro" id="IPR000727">
    <property type="entry name" value="T_SNARE_dom"/>
</dbReference>
<dbReference type="Gene3D" id="1.20.58.90">
    <property type="match status" value="1"/>
</dbReference>
<dbReference type="InterPro" id="IPR010989">
    <property type="entry name" value="SNARE"/>
</dbReference>
<evidence type="ECO:0000256" key="6">
    <source>
        <dbReference type="ARBA" id="ARBA00023034"/>
    </source>
</evidence>
<evidence type="ECO:0000313" key="14">
    <source>
        <dbReference type="EMBL" id="PAA74790.1"/>
    </source>
</evidence>
<keyword evidence="4" id="KW-0653">Protein transport</keyword>
<dbReference type="PROSITE" id="PS50192">
    <property type="entry name" value="T_SNARE"/>
    <property type="match status" value="1"/>
</dbReference>
<dbReference type="OrthoDB" id="546861at2759"/>
<evidence type="ECO:0000256" key="1">
    <source>
        <dbReference type="ARBA" id="ARBA00009063"/>
    </source>
</evidence>
<dbReference type="GO" id="GO:0005802">
    <property type="term" value="C:trans-Golgi network"/>
    <property type="evidence" value="ECO:0007669"/>
    <property type="project" value="UniProtKB-ARBA"/>
</dbReference>
<dbReference type="SMART" id="SM00397">
    <property type="entry name" value="t_SNARE"/>
    <property type="match status" value="1"/>
</dbReference>
<dbReference type="CDD" id="cd15851">
    <property type="entry name" value="SNARE_Syntaxin6"/>
    <property type="match status" value="1"/>
</dbReference>
<dbReference type="Pfam" id="PF05739">
    <property type="entry name" value="SNARE"/>
    <property type="match status" value="1"/>
</dbReference>
<feature type="region of interest" description="Disordered" evidence="11">
    <location>
        <begin position="143"/>
        <end position="179"/>
    </location>
</feature>
<dbReference type="GO" id="GO:0031090">
    <property type="term" value="C:organelle membrane"/>
    <property type="evidence" value="ECO:0007669"/>
    <property type="project" value="UniProtKB-ARBA"/>
</dbReference>
<reference evidence="14 15" key="1">
    <citation type="submission" date="2017-06" db="EMBL/GenBank/DDBJ databases">
        <title>A platform for efficient transgenesis in Macrostomum lignano, a flatworm model organism for stem cell research.</title>
        <authorList>
            <person name="Berezikov E."/>
        </authorList>
    </citation>
    <scope>NUCLEOTIDE SEQUENCE [LARGE SCALE GENOMIC DNA]</scope>
    <source>
        <strain evidence="14">DV1</strain>
        <tissue evidence="14">Whole organism</tissue>
    </source>
</reference>
<dbReference type="InterPro" id="IPR015260">
    <property type="entry name" value="Syntaxin-6/10/61_N"/>
</dbReference>
<evidence type="ECO:0000256" key="11">
    <source>
        <dbReference type="SAM" id="MobiDB-lite"/>
    </source>
</evidence>
<feature type="coiled-coil region" evidence="10">
    <location>
        <begin position="78"/>
        <end position="105"/>
    </location>
</feature>
<dbReference type="FunFam" id="1.20.58.90:FF:000004">
    <property type="entry name" value="Syntaxin 10"/>
    <property type="match status" value="1"/>
</dbReference>
<evidence type="ECO:0000256" key="7">
    <source>
        <dbReference type="ARBA" id="ARBA00023054"/>
    </source>
</evidence>
<dbReference type="Gene3D" id="1.20.5.110">
    <property type="match status" value="1"/>
</dbReference>
<comment type="subcellular location">
    <subcellularLocation>
        <location evidence="9">Golgi apparatus</location>
        <location evidence="9">trans-Golgi network membrane</location>
        <topology evidence="9">Single-pass type IV membrane protein</topology>
    </subcellularLocation>
</comment>
<dbReference type="InterPro" id="IPR006012">
    <property type="entry name" value="Syntaxin/epimorphin_CS"/>
</dbReference>
<name>A0A267FLV3_9PLAT</name>
<dbReference type="EMBL" id="NIVC01000922">
    <property type="protein sequence ID" value="PAA74790.1"/>
    <property type="molecule type" value="Genomic_DNA"/>
</dbReference>
<organism evidence="14 15">
    <name type="scientific">Macrostomum lignano</name>
    <dbReference type="NCBI Taxonomy" id="282301"/>
    <lineage>
        <taxon>Eukaryota</taxon>
        <taxon>Metazoa</taxon>
        <taxon>Spiralia</taxon>
        <taxon>Lophotrochozoa</taxon>
        <taxon>Platyhelminthes</taxon>
        <taxon>Rhabditophora</taxon>
        <taxon>Macrostomorpha</taxon>
        <taxon>Macrostomida</taxon>
        <taxon>Macrostomidae</taxon>
        <taxon>Macrostomum</taxon>
    </lineage>
</organism>
<dbReference type="GO" id="GO:0005484">
    <property type="term" value="F:SNAP receptor activity"/>
    <property type="evidence" value="ECO:0007669"/>
    <property type="project" value="InterPro"/>
</dbReference>
<keyword evidence="15" id="KW-1185">Reference proteome</keyword>
<dbReference type="PANTHER" id="PTHR12791">
    <property type="entry name" value="GOLGI SNARE BET1-RELATED"/>
    <property type="match status" value="1"/>
</dbReference>
<dbReference type="CDD" id="cd21443">
    <property type="entry name" value="SNARE_NTD_STX6_STX10"/>
    <property type="match status" value="1"/>
</dbReference>
<comment type="caution">
    <text evidence="14">The sequence shown here is derived from an EMBL/GenBank/DDBJ whole genome shotgun (WGS) entry which is preliminary data.</text>
</comment>
<evidence type="ECO:0000256" key="12">
    <source>
        <dbReference type="SAM" id="Phobius"/>
    </source>
</evidence>
<feature type="domain" description="T-SNARE coiled-coil homology" evidence="13">
    <location>
        <begin position="189"/>
        <end position="251"/>
    </location>
</feature>
<dbReference type="PROSITE" id="PS00914">
    <property type="entry name" value="SYNTAXIN"/>
    <property type="match status" value="1"/>
</dbReference>
<protein>
    <recommendedName>
        <fullName evidence="13">t-SNARE coiled-coil homology domain-containing protein</fullName>
    </recommendedName>
</protein>
<dbReference type="SUPFAM" id="SSF47661">
    <property type="entry name" value="t-snare proteins"/>
    <property type="match status" value="1"/>
</dbReference>